<reference evidence="7 8" key="1">
    <citation type="submission" date="2020-02" db="EMBL/GenBank/DDBJ databases">
        <title>Out from the shadows clarifying the taxonomy of the family Cryomorphaceae and related taxa by utilizing the GTDB taxonomic framework.</title>
        <authorList>
            <person name="Bowman J.P."/>
        </authorList>
    </citation>
    <scope>NUCLEOTIDE SEQUENCE [LARGE SCALE GENOMIC DNA]</scope>
    <source>
        <strain evidence="7 8">QSSC 1-22</strain>
    </source>
</reference>
<keyword evidence="3" id="KW-0963">Cytoplasm</keyword>
<evidence type="ECO:0000256" key="2">
    <source>
        <dbReference type="ARBA" id="ARBA00004496"/>
    </source>
</evidence>
<sequence>MSLSFLFSVLILSASAQLAMVDKVKDFGILRRADPNWVDFEIRNSGSADAVIFRVEGPKNTDIKLSAKTVIAGKSEFIRVAVSPKAEGKFSIDLAVHASPWAKPEMIEIKGESTFAASSLIPCPDFGSNTAANDNQFHISVRELIKNIPVEEAEIAVYKDGRKIDNLSTNQHGEVSAQLPYGRYFFSIQHNGFQMDTALYVNAVNSHLLAMLEAKEIIYEEAIKEYVIEDEEVALEEEEIEIPVEPKPLSTPTVEQTPRDIPIPVEPENSVLPLSGFKQNNLVFLVDVSTSMKKDGKLDLLKIAMVELLDVLRPVDRFSLISYSNETNVIIETESNLDRDACIAAILALEPGGGTAGAKAINKAGSVAMSHFVDNGNNQIILATDGAFNEGVDKAMNYTSKYKRKNIQLSVLGIKCGPFTTKQMNQLVDEGGGRFVAVNQASDAGNQLIDEIKKSSVR</sequence>
<dbReference type="SMART" id="SM00327">
    <property type="entry name" value="VWA"/>
    <property type="match status" value="1"/>
</dbReference>
<dbReference type="PROSITE" id="PS50234">
    <property type="entry name" value="VWFA"/>
    <property type="match status" value="1"/>
</dbReference>
<evidence type="ECO:0000259" key="6">
    <source>
        <dbReference type="PROSITE" id="PS50234"/>
    </source>
</evidence>
<dbReference type="Pfam" id="PF22544">
    <property type="entry name" value="HYDIN_VesB_CFA65-like_Ig"/>
    <property type="match status" value="1"/>
</dbReference>
<dbReference type="EMBL" id="JAAGVY010000028">
    <property type="protein sequence ID" value="NEN24533.1"/>
    <property type="molecule type" value="Genomic_DNA"/>
</dbReference>
<name>A0A7K3WS84_9FLAO</name>
<evidence type="ECO:0000256" key="4">
    <source>
        <dbReference type="ARBA" id="ARBA00023273"/>
    </source>
</evidence>
<keyword evidence="4" id="KW-0966">Cell projection</keyword>
<keyword evidence="8" id="KW-1185">Reference proteome</keyword>
<evidence type="ECO:0000313" key="8">
    <source>
        <dbReference type="Proteomes" id="UP000486602"/>
    </source>
</evidence>
<proteinExistence type="predicted"/>
<evidence type="ECO:0000256" key="5">
    <source>
        <dbReference type="SAM" id="SignalP"/>
    </source>
</evidence>
<feature type="chain" id="PRO_5029592435" evidence="5">
    <location>
        <begin position="19"/>
        <end position="458"/>
    </location>
</feature>
<evidence type="ECO:0000256" key="1">
    <source>
        <dbReference type="ARBA" id="ARBA00004316"/>
    </source>
</evidence>
<evidence type="ECO:0000313" key="7">
    <source>
        <dbReference type="EMBL" id="NEN24533.1"/>
    </source>
</evidence>
<dbReference type="AlphaFoldDB" id="A0A7K3WS84"/>
<organism evidence="7 8">
    <name type="scientific">Cryomorpha ignava</name>
    <dbReference type="NCBI Taxonomy" id="101383"/>
    <lineage>
        <taxon>Bacteria</taxon>
        <taxon>Pseudomonadati</taxon>
        <taxon>Bacteroidota</taxon>
        <taxon>Flavobacteriia</taxon>
        <taxon>Flavobacteriales</taxon>
        <taxon>Cryomorphaceae</taxon>
        <taxon>Cryomorpha</taxon>
    </lineage>
</organism>
<feature type="signal peptide" evidence="5">
    <location>
        <begin position="1"/>
        <end position="18"/>
    </location>
</feature>
<dbReference type="RefSeq" id="WP_163285927.1">
    <property type="nucleotide sequence ID" value="NZ_JAAGVY010000028.1"/>
</dbReference>
<dbReference type="InterPro" id="IPR036465">
    <property type="entry name" value="vWFA_dom_sf"/>
</dbReference>
<dbReference type="InterPro" id="IPR053879">
    <property type="entry name" value="HYDIN_VesB_CFA65-like_Ig"/>
</dbReference>
<protein>
    <submittedName>
        <fullName evidence="7">VWA domain-containing protein</fullName>
    </submittedName>
</protein>
<dbReference type="Gene3D" id="3.40.50.410">
    <property type="entry name" value="von Willebrand factor, type A domain"/>
    <property type="match status" value="1"/>
</dbReference>
<feature type="domain" description="VWFA" evidence="6">
    <location>
        <begin position="281"/>
        <end position="452"/>
    </location>
</feature>
<dbReference type="InterPro" id="IPR002035">
    <property type="entry name" value="VWF_A"/>
</dbReference>
<dbReference type="Proteomes" id="UP000486602">
    <property type="component" value="Unassembled WGS sequence"/>
</dbReference>
<accession>A0A7K3WS84</accession>
<evidence type="ECO:0000256" key="3">
    <source>
        <dbReference type="ARBA" id="ARBA00022490"/>
    </source>
</evidence>
<keyword evidence="5" id="KW-0732">Signal</keyword>
<dbReference type="Pfam" id="PF00092">
    <property type="entry name" value="VWA"/>
    <property type="match status" value="1"/>
</dbReference>
<dbReference type="SUPFAM" id="SSF53300">
    <property type="entry name" value="vWA-like"/>
    <property type="match status" value="1"/>
</dbReference>
<gene>
    <name evidence="7" type="ORF">G3O08_13580</name>
</gene>
<comment type="caution">
    <text evidence="7">The sequence shown here is derived from an EMBL/GenBank/DDBJ whole genome shotgun (WGS) entry which is preliminary data.</text>
</comment>
<comment type="subcellular location">
    <subcellularLocation>
        <location evidence="1">Cell projection</location>
    </subcellularLocation>
    <subcellularLocation>
        <location evidence="2">Cytoplasm</location>
    </subcellularLocation>
</comment>